<keyword evidence="2" id="KW-1185">Reference proteome</keyword>
<evidence type="ECO:0000313" key="2">
    <source>
        <dbReference type="Proteomes" id="UP000319267"/>
    </source>
</evidence>
<accession>A0A521BBY1</accession>
<dbReference type="RefSeq" id="WP_111376927.1">
    <property type="nucleotide sequence ID" value="NZ_CP043612.1"/>
</dbReference>
<dbReference type="EMBL" id="FXTQ01000001">
    <property type="protein sequence ID" value="SMO44615.1"/>
    <property type="molecule type" value="Genomic_DNA"/>
</dbReference>
<gene>
    <name evidence="1" type="ORF">SAMN06265220_101869</name>
</gene>
<reference evidence="1 2" key="1">
    <citation type="submission" date="2017-05" db="EMBL/GenBank/DDBJ databases">
        <authorList>
            <person name="Varghese N."/>
            <person name="Submissions S."/>
        </authorList>
    </citation>
    <scope>NUCLEOTIDE SEQUENCE [LARGE SCALE GENOMIC DNA]</scope>
    <source>
        <strain evidence="1 2">DSM 29982</strain>
    </source>
</reference>
<dbReference type="AlphaFoldDB" id="A0A521BBY1"/>
<dbReference type="Proteomes" id="UP000319267">
    <property type="component" value="Unassembled WGS sequence"/>
</dbReference>
<sequence>MSKILKSFFFNFIFLTHFIATCYGQNNIVIPKSFKETIPPKAWSENWYKLNYSKNEYKVEITNSKLQIGIAKHLNECKLEIESGTLVGTNGGEFGGKLIFIPKDKSKSDVKIIKANILFLFQFKGKIYFISGLLHMSFNGGGMFELKPEGDNFSVQKVMDFESAPMAFTIYKDTLLIAADKGFYVIKDLKKQLIFDNLFWEGLYPNSIAVLNDKNILVGIRSGIVKLDLNTKRLRFYMKI</sequence>
<dbReference type="OrthoDB" id="2987994at2"/>
<organism evidence="1 2">
    <name type="scientific">Flavobacterium nitrogenifigens</name>
    <dbReference type="NCBI Taxonomy" id="1617283"/>
    <lineage>
        <taxon>Bacteria</taxon>
        <taxon>Pseudomonadati</taxon>
        <taxon>Bacteroidota</taxon>
        <taxon>Flavobacteriia</taxon>
        <taxon>Flavobacteriales</taxon>
        <taxon>Flavobacteriaceae</taxon>
        <taxon>Flavobacterium</taxon>
    </lineage>
</organism>
<proteinExistence type="predicted"/>
<name>A0A521BBY1_9FLAO</name>
<protein>
    <submittedName>
        <fullName evidence="1">Uncharacterized protein</fullName>
    </submittedName>
</protein>
<evidence type="ECO:0000313" key="1">
    <source>
        <dbReference type="EMBL" id="SMO44615.1"/>
    </source>
</evidence>